<dbReference type="GO" id="GO:0030620">
    <property type="term" value="F:U2 snRNA binding"/>
    <property type="evidence" value="ECO:0007669"/>
    <property type="project" value="TreeGrafter"/>
</dbReference>
<evidence type="ECO:0000313" key="3">
    <source>
        <dbReference type="Proteomes" id="UP000821837"/>
    </source>
</evidence>
<dbReference type="GO" id="GO:0030619">
    <property type="term" value="F:U1 snRNA binding"/>
    <property type="evidence" value="ECO:0007669"/>
    <property type="project" value="TreeGrafter"/>
</dbReference>
<dbReference type="InterPro" id="IPR004875">
    <property type="entry name" value="DDE_SF_endonuclease_dom"/>
</dbReference>
<evidence type="ECO:0000259" key="1">
    <source>
        <dbReference type="Pfam" id="PF03184"/>
    </source>
</evidence>
<evidence type="ECO:0000313" key="2">
    <source>
        <dbReference type="EMBL" id="KAH7955976.1"/>
    </source>
</evidence>
<name>A0A9D4PUR3_RHISA</name>
<dbReference type="EMBL" id="JABSTV010001250">
    <property type="protein sequence ID" value="KAH7955976.1"/>
    <property type="molecule type" value="Genomic_DNA"/>
</dbReference>
<dbReference type="GO" id="GO:0000244">
    <property type="term" value="P:spliceosomal tri-snRNP complex assembly"/>
    <property type="evidence" value="ECO:0007669"/>
    <property type="project" value="TreeGrafter"/>
</dbReference>
<dbReference type="GO" id="GO:0017070">
    <property type="term" value="F:U6 snRNA binding"/>
    <property type="evidence" value="ECO:0007669"/>
    <property type="project" value="TreeGrafter"/>
</dbReference>
<accession>A0A9D4PUR3</accession>
<dbReference type="GO" id="GO:0005682">
    <property type="term" value="C:U5 snRNP"/>
    <property type="evidence" value="ECO:0007669"/>
    <property type="project" value="TreeGrafter"/>
</dbReference>
<sequence length="361" mass="41228">MLKASWTEPEAPEKDRAGDDLWWCVDDSEMGERGICWEDFIAADDDAHTEELCTDEAIVKEVRGKSDSEKSDDDSEILEPARLTLEDLEDSWDRGIPRINTLFQKDRHTLAYDKGWRVRTDFKQYQKKLKIIAVAEESGNSEAGRRYDVDESCVWQWRKDGLQASHRNRRSFRGPKTGAYPEQEVQLGKFIEEVRSRGHAISTKVAQVEVRRLSRELGLPHHFWSRGWQTTLCQCLLASYEEKLLSAAGHNDREDGQQFGELYCSSVSVLTGGNTKLHCTVLLCALTGGTKLRPYAILKRKTLSKVSLPAGVVVRAHKNAWMNSGFFVDWIKTVWDKRPSAMLACRSMLIRDSFLATQLRK</sequence>
<dbReference type="VEuPathDB" id="VectorBase:RSAN_044178"/>
<feature type="domain" description="DDE-1" evidence="1">
    <location>
        <begin position="278"/>
        <end position="356"/>
    </location>
</feature>
<dbReference type="GO" id="GO:0097157">
    <property type="term" value="F:pre-mRNA intronic binding"/>
    <property type="evidence" value="ECO:0007669"/>
    <property type="project" value="TreeGrafter"/>
</dbReference>
<dbReference type="PANTHER" id="PTHR11140">
    <property type="entry name" value="PRE-MRNA SPLICING FACTOR PRP8"/>
    <property type="match status" value="1"/>
</dbReference>
<protein>
    <recommendedName>
        <fullName evidence="1">DDE-1 domain-containing protein</fullName>
    </recommendedName>
</protein>
<dbReference type="InterPro" id="IPR027652">
    <property type="entry name" value="PRP8"/>
</dbReference>
<keyword evidence="3" id="KW-1185">Reference proteome</keyword>
<dbReference type="GO" id="GO:0071013">
    <property type="term" value="C:catalytic step 2 spliceosome"/>
    <property type="evidence" value="ECO:0007669"/>
    <property type="project" value="TreeGrafter"/>
</dbReference>
<organism evidence="2 3">
    <name type="scientific">Rhipicephalus sanguineus</name>
    <name type="common">Brown dog tick</name>
    <name type="synonym">Ixodes sanguineus</name>
    <dbReference type="NCBI Taxonomy" id="34632"/>
    <lineage>
        <taxon>Eukaryota</taxon>
        <taxon>Metazoa</taxon>
        <taxon>Ecdysozoa</taxon>
        <taxon>Arthropoda</taxon>
        <taxon>Chelicerata</taxon>
        <taxon>Arachnida</taxon>
        <taxon>Acari</taxon>
        <taxon>Parasitiformes</taxon>
        <taxon>Ixodida</taxon>
        <taxon>Ixodoidea</taxon>
        <taxon>Ixodidae</taxon>
        <taxon>Rhipicephalinae</taxon>
        <taxon>Rhipicephalus</taxon>
        <taxon>Rhipicephalus</taxon>
    </lineage>
</organism>
<comment type="caution">
    <text evidence="2">The sequence shown here is derived from an EMBL/GenBank/DDBJ whole genome shotgun (WGS) entry which is preliminary data.</text>
</comment>
<reference evidence="2" key="1">
    <citation type="journal article" date="2020" name="Cell">
        <title>Large-Scale Comparative Analyses of Tick Genomes Elucidate Their Genetic Diversity and Vector Capacities.</title>
        <authorList>
            <consortium name="Tick Genome and Microbiome Consortium (TIGMIC)"/>
            <person name="Jia N."/>
            <person name="Wang J."/>
            <person name="Shi W."/>
            <person name="Du L."/>
            <person name="Sun Y."/>
            <person name="Zhan W."/>
            <person name="Jiang J.F."/>
            <person name="Wang Q."/>
            <person name="Zhang B."/>
            <person name="Ji P."/>
            <person name="Bell-Sakyi L."/>
            <person name="Cui X.M."/>
            <person name="Yuan T.T."/>
            <person name="Jiang B.G."/>
            <person name="Yang W.F."/>
            <person name="Lam T.T."/>
            <person name="Chang Q.C."/>
            <person name="Ding S.J."/>
            <person name="Wang X.J."/>
            <person name="Zhu J.G."/>
            <person name="Ruan X.D."/>
            <person name="Zhao L."/>
            <person name="Wei J.T."/>
            <person name="Ye R.Z."/>
            <person name="Que T.C."/>
            <person name="Du C.H."/>
            <person name="Zhou Y.H."/>
            <person name="Cheng J.X."/>
            <person name="Dai P.F."/>
            <person name="Guo W.B."/>
            <person name="Han X.H."/>
            <person name="Huang E.J."/>
            <person name="Li L.F."/>
            <person name="Wei W."/>
            <person name="Gao Y.C."/>
            <person name="Liu J.Z."/>
            <person name="Shao H.Z."/>
            <person name="Wang X."/>
            <person name="Wang C.C."/>
            <person name="Yang T.C."/>
            <person name="Huo Q.B."/>
            <person name="Li W."/>
            <person name="Chen H.Y."/>
            <person name="Chen S.E."/>
            <person name="Zhou L.G."/>
            <person name="Ni X.B."/>
            <person name="Tian J.H."/>
            <person name="Sheng Y."/>
            <person name="Liu T."/>
            <person name="Pan Y.S."/>
            <person name="Xia L.Y."/>
            <person name="Li J."/>
            <person name="Zhao F."/>
            <person name="Cao W.C."/>
        </authorList>
    </citation>
    <scope>NUCLEOTIDE SEQUENCE</scope>
    <source>
        <strain evidence="2">Rsan-2018</strain>
    </source>
</reference>
<dbReference type="Proteomes" id="UP000821837">
    <property type="component" value="Unassembled WGS sequence"/>
</dbReference>
<dbReference type="AlphaFoldDB" id="A0A9D4PUR3"/>
<dbReference type="GO" id="GO:0030623">
    <property type="term" value="F:U5 snRNA binding"/>
    <property type="evidence" value="ECO:0007669"/>
    <property type="project" value="TreeGrafter"/>
</dbReference>
<dbReference type="Pfam" id="PF03184">
    <property type="entry name" value="DDE_1"/>
    <property type="match status" value="1"/>
</dbReference>
<dbReference type="PANTHER" id="PTHR11140:SF0">
    <property type="entry name" value="PRE-MRNA-PROCESSING-SPLICING FACTOR 8"/>
    <property type="match status" value="1"/>
</dbReference>
<gene>
    <name evidence="2" type="ORF">HPB52_005309</name>
</gene>
<reference evidence="2" key="2">
    <citation type="submission" date="2021-09" db="EMBL/GenBank/DDBJ databases">
        <authorList>
            <person name="Jia N."/>
            <person name="Wang J."/>
            <person name="Shi W."/>
            <person name="Du L."/>
            <person name="Sun Y."/>
            <person name="Zhan W."/>
            <person name="Jiang J."/>
            <person name="Wang Q."/>
            <person name="Zhang B."/>
            <person name="Ji P."/>
            <person name="Sakyi L.B."/>
            <person name="Cui X."/>
            <person name="Yuan T."/>
            <person name="Jiang B."/>
            <person name="Yang W."/>
            <person name="Lam T.T.-Y."/>
            <person name="Chang Q."/>
            <person name="Ding S."/>
            <person name="Wang X."/>
            <person name="Zhu J."/>
            <person name="Ruan X."/>
            <person name="Zhao L."/>
            <person name="Wei J."/>
            <person name="Que T."/>
            <person name="Du C."/>
            <person name="Cheng J."/>
            <person name="Dai P."/>
            <person name="Han X."/>
            <person name="Huang E."/>
            <person name="Gao Y."/>
            <person name="Liu J."/>
            <person name="Shao H."/>
            <person name="Ye R."/>
            <person name="Li L."/>
            <person name="Wei W."/>
            <person name="Wang X."/>
            <person name="Wang C."/>
            <person name="Huo Q."/>
            <person name="Li W."/>
            <person name="Guo W."/>
            <person name="Chen H."/>
            <person name="Chen S."/>
            <person name="Zhou L."/>
            <person name="Zhou L."/>
            <person name="Ni X."/>
            <person name="Tian J."/>
            <person name="Zhou Y."/>
            <person name="Sheng Y."/>
            <person name="Liu T."/>
            <person name="Pan Y."/>
            <person name="Xia L."/>
            <person name="Li J."/>
            <person name="Zhao F."/>
            <person name="Cao W."/>
        </authorList>
    </citation>
    <scope>NUCLEOTIDE SEQUENCE</scope>
    <source>
        <strain evidence="2">Rsan-2018</strain>
        <tissue evidence="2">Larvae</tissue>
    </source>
</reference>
<proteinExistence type="predicted"/>